<dbReference type="WBParaSite" id="BPAG_0000802101-mRNA-1">
    <property type="protein sequence ID" value="BPAG_0000802101-mRNA-1"/>
    <property type="gene ID" value="BPAG_0000802101"/>
</dbReference>
<evidence type="ECO:0000313" key="1">
    <source>
        <dbReference type="EMBL" id="VDN89169.1"/>
    </source>
</evidence>
<dbReference type="AlphaFoldDB" id="A0A0N4TIG4"/>
<evidence type="ECO:0000313" key="3">
    <source>
        <dbReference type="WBParaSite" id="BPAG_0000802101-mRNA-1"/>
    </source>
</evidence>
<name>A0A0N4TIG4_BRUPA</name>
<accession>A0A0N4TIG4</accession>
<dbReference type="EMBL" id="UZAD01013129">
    <property type="protein sequence ID" value="VDN89169.1"/>
    <property type="molecule type" value="Genomic_DNA"/>
</dbReference>
<keyword evidence="2" id="KW-1185">Reference proteome</keyword>
<evidence type="ECO:0000313" key="2">
    <source>
        <dbReference type="Proteomes" id="UP000278627"/>
    </source>
</evidence>
<reference evidence="3" key="1">
    <citation type="submission" date="2017-02" db="UniProtKB">
        <authorList>
            <consortium name="WormBaseParasite"/>
        </authorList>
    </citation>
    <scope>IDENTIFICATION</scope>
</reference>
<gene>
    <name evidence="1" type="ORF">BPAG_LOCUS7983</name>
</gene>
<sequence length="64" mass="7246">MNGFVTSYTAREIKRTYVISIWHRNVSCTVRQQKKSCKTRGARIARPESHLARAPGVYPRAIGA</sequence>
<organism evidence="3">
    <name type="scientific">Brugia pahangi</name>
    <name type="common">Filarial nematode worm</name>
    <dbReference type="NCBI Taxonomy" id="6280"/>
    <lineage>
        <taxon>Eukaryota</taxon>
        <taxon>Metazoa</taxon>
        <taxon>Ecdysozoa</taxon>
        <taxon>Nematoda</taxon>
        <taxon>Chromadorea</taxon>
        <taxon>Rhabditida</taxon>
        <taxon>Spirurina</taxon>
        <taxon>Spiruromorpha</taxon>
        <taxon>Filarioidea</taxon>
        <taxon>Onchocercidae</taxon>
        <taxon>Brugia</taxon>
    </lineage>
</organism>
<reference evidence="1 2" key="2">
    <citation type="submission" date="2018-11" db="EMBL/GenBank/DDBJ databases">
        <authorList>
            <consortium name="Pathogen Informatics"/>
        </authorList>
    </citation>
    <scope>NUCLEOTIDE SEQUENCE [LARGE SCALE GENOMIC DNA]</scope>
</reference>
<protein>
    <submittedName>
        <fullName evidence="1 3">Uncharacterized protein</fullName>
    </submittedName>
</protein>
<proteinExistence type="predicted"/>
<dbReference type="Proteomes" id="UP000278627">
    <property type="component" value="Unassembled WGS sequence"/>
</dbReference>